<protein>
    <submittedName>
        <fullName evidence="1">Fungal-specific transcription factor</fullName>
    </submittedName>
</protein>
<reference evidence="1 2" key="2">
    <citation type="journal article" date="2021" name="Curr. Genet.">
        <title>Genetic response to nitrogen starvation in the aggressive Eucalyptus foliar pathogen Teratosphaeria destructans.</title>
        <authorList>
            <person name="Havenga M."/>
            <person name="Wingfield B.D."/>
            <person name="Wingfield M.J."/>
            <person name="Dreyer L.L."/>
            <person name="Roets F."/>
            <person name="Aylward J."/>
        </authorList>
    </citation>
    <scope>NUCLEOTIDE SEQUENCE [LARGE SCALE GENOMIC DNA]</scope>
    <source>
        <strain evidence="1">CMW44962</strain>
    </source>
</reference>
<accession>A0A9W7W6Q7</accession>
<evidence type="ECO:0000313" key="2">
    <source>
        <dbReference type="Proteomes" id="UP001138500"/>
    </source>
</evidence>
<dbReference type="Proteomes" id="UP001138500">
    <property type="component" value="Unassembled WGS sequence"/>
</dbReference>
<organism evidence="1 2">
    <name type="scientific">Teratosphaeria destructans</name>
    <dbReference type="NCBI Taxonomy" id="418781"/>
    <lineage>
        <taxon>Eukaryota</taxon>
        <taxon>Fungi</taxon>
        <taxon>Dikarya</taxon>
        <taxon>Ascomycota</taxon>
        <taxon>Pezizomycotina</taxon>
        <taxon>Dothideomycetes</taxon>
        <taxon>Dothideomycetidae</taxon>
        <taxon>Mycosphaerellales</taxon>
        <taxon>Teratosphaeriaceae</taxon>
        <taxon>Teratosphaeria</taxon>
    </lineage>
</organism>
<reference evidence="1 2" key="1">
    <citation type="journal article" date="2018" name="IMA Fungus">
        <title>IMA Genome-F 10: Nine draft genome sequences of Claviceps purpurea s.lat., including C. arundinis, C. humidiphila, and C. cf. spartinae, pseudomolecules for the pitch canker pathogen Fusarium circinatum, draft genome of Davidsoniella eucalypti, Grosmannia galeiformis, Quambalaria eucalypti, and Teratosphaeria destructans.</title>
        <authorList>
            <person name="Wingfield B.D."/>
            <person name="Liu M."/>
            <person name="Nguyen H.D."/>
            <person name="Lane F.A."/>
            <person name="Morgan S.W."/>
            <person name="De Vos L."/>
            <person name="Wilken P.M."/>
            <person name="Duong T.A."/>
            <person name="Aylward J."/>
            <person name="Coetzee M.P."/>
            <person name="Dadej K."/>
            <person name="De Beer Z.W."/>
            <person name="Findlay W."/>
            <person name="Havenga M."/>
            <person name="Kolarik M."/>
            <person name="Menzies J.G."/>
            <person name="Naidoo K."/>
            <person name="Pochopski O."/>
            <person name="Shoukouhi P."/>
            <person name="Santana Q.C."/>
            <person name="Seifert K.A."/>
            <person name="Soal N."/>
            <person name="Steenkamp E.T."/>
            <person name="Tatham C.T."/>
            <person name="van der Nest M.A."/>
            <person name="Wingfield M.J."/>
        </authorList>
    </citation>
    <scope>NUCLEOTIDE SEQUENCE [LARGE SCALE GENOMIC DNA]</scope>
    <source>
        <strain evidence="1">CMW44962</strain>
    </source>
</reference>
<gene>
    <name evidence="1" type="ORF">Tdes44962_MAKER06746</name>
</gene>
<proteinExistence type="predicted"/>
<comment type="caution">
    <text evidence="1">The sequence shown here is derived from an EMBL/GenBank/DDBJ whole genome shotgun (WGS) entry which is preliminary data.</text>
</comment>
<sequence length="234" mass="25868">MQQLDNWLVRQGVDVEATMMQPQSCPAHTGMFLGSLCAKLLLIWPFRGHPDDCFQQHWSIAVACVRLLESLWESRDNEAQQVSIPILIASYPPLYLFEICFGILNGSGRNSEKKSLRSFAKLLEAIVGSRQDLSYAKQLKEISSILVDALTASCAAPKRQRTSGSTDWSSSSSSLTFREMPTDDWNLVYLESLGLDSQYPLAGELDFSVPDGATKSKVHPICTVADGNVHLAPM</sequence>
<keyword evidence="2" id="KW-1185">Reference proteome</keyword>
<evidence type="ECO:0000313" key="1">
    <source>
        <dbReference type="EMBL" id="KAH9845329.1"/>
    </source>
</evidence>
<dbReference type="AlphaFoldDB" id="A0A9W7W6Q7"/>
<dbReference type="EMBL" id="RIBY02000102">
    <property type="protein sequence ID" value="KAH9845329.1"/>
    <property type="molecule type" value="Genomic_DNA"/>
</dbReference>
<name>A0A9W7W6Q7_9PEZI</name>
<dbReference type="OrthoDB" id="103819at2759"/>